<sequence length="110" mass="12408">MNTTEGASKSVLVNQFERNGKARAKCLEKHGYQCKVCEFDFTRFYGGLGKEYIHVHHIVPISEIGEEYQIDPVNDLVPVCANCHAMIHRTRPAQSVEGLRNHLRALGSIQ</sequence>
<dbReference type="EMBL" id="JBHLVX010000016">
    <property type="protein sequence ID" value="MFC0267252.1"/>
    <property type="molecule type" value="Genomic_DNA"/>
</dbReference>
<keyword evidence="2" id="KW-0540">Nuclease</keyword>
<keyword evidence="2" id="KW-0378">Hydrolase</keyword>
<feature type="domain" description="HNH nuclease" evidence="1">
    <location>
        <begin position="21"/>
        <end position="85"/>
    </location>
</feature>
<comment type="caution">
    <text evidence="2">The sequence shown here is derived from an EMBL/GenBank/DDBJ whole genome shotgun (WGS) entry which is preliminary data.</text>
</comment>
<evidence type="ECO:0000313" key="3">
    <source>
        <dbReference type="Proteomes" id="UP001589814"/>
    </source>
</evidence>
<dbReference type="Pfam" id="PF01844">
    <property type="entry name" value="HNH"/>
    <property type="match status" value="1"/>
</dbReference>
<evidence type="ECO:0000313" key="2">
    <source>
        <dbReference type="EMBL" id="MFC0267252.1"/>
    </source>
</evidence>
<protein>
    <submittedName>
        <fullName evidence="2">HNH endonuclease</fullName>
    </submittedName>
</protein>
<organism evidence="2 3">
    <name type="scientific">Kushneria aurantia</name>
    <dbReference type="NCBI Taxonomy" id="504092"/>
    <lineage>
        <taxon>Bacteria</taxon>
        <taxon>Pseudomonadati</taxon>
        <taxon>Pseudomonadota</taxon>
        <taxon>Gammaproteobacteria</taxon>
        <taxon>Oceanospirillales</taxon>
        <taxon>Halomonadaceae</taxon>
        <taxon>Kushneria</taxon>
    </lineage>
</organism>
<reference evidence="2 3" key="1">
    <citation type="submission" date="2024-09" db="EMBL/GenBank/DDBJ databases">
        <authorList>
            <person name="Sun Q."/>
            <person name="Mori K."/>
        </authorList>
    </citation>
    <scope>NUCLEOTIDE SEQUENCE [LARGE SCALE GENOMIC DNA]</scope>
    <source>
        <strain evidence="2 3">CCM 7415</strain>
    </source>
</reference>
<gene>
    <name evidence="2" type="ORF">ACFFHW_04440</name>
</gene>
<dbReference type="InterPro" id="IPR003615">
    <property type="entry name" value="HNH_nuc"/>
</dbReference>
<dbReference type="GO" id="GO:0004519">
    <property type="term" value="F:endonuclease activity"/>
    <property type="evidence" value="ECO:0007669"/>
    <property type="project" value="UniProtKB-KW"/>
</dbReference>
<accession>A0ABV6G2K9</accession>
<dbReference type="Proteomes" id="UP001589814">
    <property type="component" value="Unassembled WGS sequence"/>
</dbReference>
<dbReference type="RefSeq" id="WP_019952830.1">
    <property type="nucleotide sequence ID" value="NZ_JBHLVX010000016.1"/>
</dbReference>
<dbReference type="SMART" id="SM00507">
    <property type="entry name" value="HNHc"/>
    <property type="match status" value="1"/>
</dbReference>
<keyword evidence="3" id="KW-1185">Reference proteome</keyword>
<keyword evidence="2" id="KW-0255">Endonuclease</keyword>
<dbReference type="InterPro" id="IPR002711">
    <property type="entry name" value="HNH"/>
</dbReference>
<dbReference type="CDD" id="cd00085">
    <property type="entry name" value="HNHc"/>
    <property type="match status" value="1"/>
</dbReference>
<evidence type="ECO:0000259" key="1">
    <source>
        <dbReference type="SMART" id="SM00507"/>
    </source>
</evidence>
<proteinExistence type="predicted"/>
<name>A0ABV6G2K9_9GAMM</name>
<dbReference type="Gene3D" id="1.10.30.50">
    <property type="match status" value="1"/>
</dbReference>